<dbReference type="PROSITE" id="PS51755">
    <property type="entry name" value="OMPR_PHOB"/>
    <property type="match status" value="1"/>
</dbReference>
<feature type="DNA-binding region" description="OmpR/PhoB-type" evidence="2">
    <location>
        <begin position="1"/>
        <end position="41"/>
    </location>
</feature>
<evidence type="ECO:0000313" key="5">
    <source>
        <dbReference type="Proteomes" id="UP000320338"/>
    </source>
</evidence>
<proteinExistence type="predicted"/>
<evidence type="ECO:0000256" key="2">
    <source>
        <dbReference type="PROSITE-ProRule" id="PRU01091"/>
    </source>
</evidence>
<reference evidence="4 5" key="1">
    <citation type="submission" date="2019-06" db="EMBL/GenBank/DDBJ databases">
        <title>Whole genome shotgun sequence of Pseudonocardia hydrocarbonoxydans NBRC 14498.</title>
        <authorList>
            <person name="Hosoyama A."/>
            <person name="Uohara A."/>
            <person name="Ohji S."/>
            <person name="Ichikawa N."/>
        </authorList>
    </citation>
    <scope>NUCLEOTIDE SEQUENCE [LARGE SCALE GENOMIC DNA]</scope>
    <source>
        <strain evidence="4 5">NBRC 14498</strain>
    </source>
</reference>
<feature type="domain" description="OmpR/PhoB-type" evidence="3">
    <location>
        <begin position="1"/>
        <end position="41"/>
    </location>
</feature>
<protein>
    <recommendedName>
        <fullName evidence="3">OmpR/PhoB-type domain-containing protein</fullName>
    </recommendedName>
</protein>
<evidence type="ECO:0000313" key="4">
    <source>
        <dbReference type="EMBL" id="GEC19450.1"/>
    </source>
</evidence>
<dbReference type="InterPro" id="IPR016032">
    <property type="entry name" value="Sig_transdc_resp-reg_C-effctor"/>
</dbReference>
<evidence type="ECO:0000256" key="1">
    <source>
        <dbReference type="ARBA" id="ARBA00023125"/>
    </source>
</evidence>
<dbReference type="SUPFAM" id="SSF46894">
    <property type="entry name" value="C-terminal effector domain of the bipartite response regulators"/>
    <property type="match status" value="1"/>
</dbReference>
<dbReference type="GO" id="GO:0006355">
    <property type="term" value="P:regulation of DNA-templated transcription"/>
    <property type="evidence" value="ECO:0007669"/>
    <property type="project" value="InterPro"/>
</dbReference>
<accession>A0A4Y3WN28</accession>
<dbReference type="GO" id="GO:0000160">
    <property type="term" value="P:phosphorelay signal transduction system"/>
    <property type="evidence" value="ECO:0007669"/>
    <property type="project" value="InterPro"/>
</dbReference>
<dbReference type="AlphaFoldDB" id="A0A4Y3WN28"/>
<comment type="caution">
    <text evidence="4">The sequence shown here is derived from an EMBL/GenBank/DDBJ whole genome shotgun (WGS) entry which is preliminary data.</text>
</comment>
<dbReference type="InterPro" id="IPR001867">
    <property type="entry name" value="OmpR/PhoB-type_DNA-bd"/>
</dbReference>
<dbReference type="EMBL" id="BJNG01000015">
    <property type="protein sequence ID" value="GEC19450.1"/>
    <property type="molecule type" value="Genomic_DNA"/>
</dbReference>
<keyword evidence="5" id="KW-1185">Reference proteome</keyword>
<name>A0A4Y3WN28_9PSEU</name>
<evidence type="ECO:0000259" key="3">
    <source>
        <dbReference type="PROSITE" id="PS51755"/>
    </source>
</evidence>
<sequence length="43" mass="4658">MWGWSDGTGARTVDSHVKALRRKLGADLIRTVHGVGYACEVTS</sequence>
<dbReference type="Proteomes" id="UP000320338">
    <property type="component" value="Unassembled WGS sequence"/>
</dbReference>
<dbReference type="Gene3D" id="1.10.10.10">
    <property type="entry name" value="Winged helix-like DNA-binding domain superfamily/Winged helix DNA-binding domain"/>
    <property type="match status" value="1"/>
</dbReference>
<dbReference type="CDD" id="cd00383">
    <property type="entry name" value="trans_reg_C"/>
    <property type="match status" value="1"/>
</dbReference>
<dbReference type="InterPro" id="IPR036388">
    <property type="entry name" value="WH-like_DNA-bd_sf"/>
</dbReference>
<gene>
    <name evidence="4" type="ORF">PHY01_17330</name>
</gene>
<keyword evidence="1 2" id="KW-0238">DNA-binding</keyword>
<organism evidence="4 5">
    <name type="scientific">Pseudonocardia hydrocarbonoxydans</name>
    <dbReference type="NCBI Taxonomy" id="76726"/>
    <lineage>
        <taxon>Bacteria</taxon>
        <taxon>Bacillati</taxon>
        <taxon>Actinomycetota</taxon>
        <taxon>Actinomycetes</taxon>
        <taxon>Pseudonocardiales</taxon>
        <taxon>Pseudonocardiaceae</taxon>
        <taxon>Pseudonocardia</taxon>
    </lineage>
</organism>
<dbReference type="Pfam" id="PF00486">
    <property type="entry name" value="Trans_reg_C"/>
    <property type="match status" value="1"/>
</dbReference>
<dbReference type="GO" id="GO:0003677">
    <property type="term" value="F:DNA binding"/>
    <property type="evidence" value="ECO:0007669"/>
    <property type="project" value="UniProtKB-UniRule"/>
</dbReference>